<dbReference type="InterPro" id="IPR011044">
    <property type="entry name" value="Quino_amine_DH_bsu"/>
</dbReference>
<dbReference type="SUPFAM" id="SSF63829">
    <property type="entry name" value="Calcium-dependent phosphotriesterase"/>
    <property type="match status" value="1"/>
</dbReference>
<keyword evidence="4" id="KW-1185">Reference proteome</keyword>
<gene>
    <name evidence="3" type="ORF">MJA45_04655</name>
</gene>
<sequence length="1149" mass="122321">MPKVRKTVFAALAAVLIGIGIPSFGGEPKAYALSPQVDRITQKGFGAPEYLTDPVETTIIFNGAVGSENGHDVMYTTAKGSPSVLNVIDLDDYSLLRTLPLPDVSETWSHDVAPNGDVYIASAGGGARLWKYSPSTQTVAVAATFPGESYAWSADIAPDGNVYVGTYPGGKVYKYNPTTSQVYDYGRMIGATSQEYVRSIAYSNGYVYAGTAHDQIVKLDVSTGAKTNIAASLGETGTVYDLNMVDDRYLFARYSDSKNAYVYDTQTGTWSPTVISNVNGLHVAKQSYNGNIYFMADGELKGYNLATQTVQGTGMLYGSGLRGANWATIDDPALPGLSLVTIQYGGGVAFFNMQTNKVVQYPPVVQPLPAINGKVATGPGGKLYTSAMQSSKGGIYDPATGTRTFINLGQAGGMAPLNGLMYFGVYPGAKFQSFNPALPPSDDTNPLDIGVLGSGQDRVHAMIPAEGKIFMGSIADYGQTGGALAVYNPSTNALQTYRNVVQDQSVISLAYKNGRIYGSTSINNGLGSTATASEAKIFVWDTATSTKIKEISVNLPGLSNPKFIGGLVFGPDGLLWGGAENFVFALDPESNQVVKSAKLFPDGTLTYGVWGGIEMHASDDQFLYAMMDERLVVIDPYTMHSKFLADAYSFDIGSDGHLYYISSTDRTKLYRIKVQNQVPYAPGLQTVNLLNSDFELPVNAGVIPGWSATAGTTYAVTNEKSQSGAYSLKITDTSSTGSVALQTDAVKVVAGEYYNARTSVYLVSGQASFLIRYYDGNGSDVGSEERHITGGAGQWQEVNLYSVAPAAAKTARLFAFSTSYAQATAYYDAVTLLGPPETYLTVTNAGFETADASGNPTGWTSAFATSASGYYELSTLRKTGGTRSLKITDTNPSGSVALYSSPIPVRPWAEYTARAKMWIESGTASLMLRFYDSSGAQIAEQPIHVNTQYGQWQTVEAKLAAPSAAATAKIYAYTTSASQSVVYYDDITFSAYADSPVTVANPGMETAGSPIANWTMTTPVNSGVSYEQSGAISYKGTKSLKLKDTSTSAAITLVSDPASAVAGMSYTARTKVYLVQGQASLYFRFYNASGTEIGSQSIHVTGNLNQWQDVELTATAPAGTTSSRLVATTTTGATAEAYYDEFMIYWNVY</sequence>
<dbReference type="AlphaFoldDB" id="A0AA96RGH5"/>
<dbReference type="InterPro" id="IPR015943">
    <property type="entry name" value="WD40/YVTN_repeat-like_dom_sf"/>
</dbReference>
<protein>
    <submittedName>
        <fullName evidence="3">Carbohydrate binding domain-containing protein</fullName>
    </submittedName>
</protein>
<evidence type="ECO:0000313" key="3">
    <source>
        <dbReference type="EMBL" id="WNQ12343.1"/>
    </source>
</evidence>
<dbReference type="InterPro" id="IPR008979">
    <property type="entry name" value="Galactose-bd-like_sf"/>
</dbReference>
<feature type="domain" description="CBM-cenC" evidence="2">
    <location>
        <begin position="689"/>
        <end position="817"/>
    </location>
</feature>
<dbReference type="SUPFAM" id="SSF50969">
    <property type="entry name" value="YVTN repeat-like/Quinoprotein amine dehydrogenase"/>
    <property type="match status" value="1"/>
</dbReference>
<dbReference type="RefSeq" id="WP_315606120.1">
    <property type="nucleotide sequence ID" value="NZ_CP130318.1"/>
</dbReference>
<dbReference type="KEGG" id="paun:MJA45_04655"/>
<evidence type="ECO:0000313" key="4">
    <source>
        <dbReference type="Proteomes" id="UP001305702"/>
    </source>
</evidence>
<organism evidence="3 4">
    <name type="scientific">Paenibacillus aurantius</name>
    <dbReference type="NCBI Taxonomy" id="2918900"/>
    <lineage>
        <taxon>Bacteria</taxon>
        <taxon>Bacillati</taxon>
        <taxon>Bacillota</taxon>
        <taxon>Bacilli</taxon>
        <taxon>Bacillales</taxon>
        <taxon>Paenibacillaceae</taxon>
        <taxon>Paenibacillus</taxon>
    </lineage>
</organism>
<dbReference type="Proteomes" id="UP001305702">
    <property type="component" value="Chromosome"/>
</dbReference>
<proteinExistence type="predicted"/>
<dbReference type="InterPro" id="IPR003305">
    <property type="entry name" value="CenC_carb-bd"/>
</dbReference>
<dbReference type="Gene3D" id="2.130.10.10">
    <property type="entry name" value="YVTN repeat-like/Quinoprotein amine dehydrogenase"/>
    <property type="match status" value="2"/>
</dbReference>
<evidence type="ECO:0000259" key="2">
    <source>
        <dbReference type="Pfam" id="PF02018"/>
    </source>
</evidence>
<evidence type="ECO:0000256" key="1">
    <source>
        <dbReference type="ARBA" id="ARBA00022801"/>
    </source>
</evidence>
<dbReference type="GO" id="GO:0016798">
    <property type="term" value="F:hydrolase activity, acting on glycosyl bonds"/>
    <property type="evidence" value="ECO:0007669"/>
    <property type="project" value="InterPro"/>
</dbReference>
<dbReference type="EMBL" id="CP130318">
    <property type="protein sequence ID" value="WNQ12343.1"/>
    <property type="molecule type" value="Genomic_DNA"/>
</dbReference>
<keyword evidence="1" id="KW-0378">Hydrolase</keyword>
<dbReference type="Gene3D" id="2.60.120.260">
    <property type="entry name" value="Galactose-binding domain-like"/>
    <property type="match status" value="3"/>
</dbReference>
<reference evidence="3 4" key="1">
    <citation type="submission" date="2022-02" db="EMBL/GenBank/DDBJ databases">
        <title>Paenibacillus sp. MBLB1776 Whole Genome Shotgun Sequencing.</title>
        <authorList>
            <person name="Hwang C.Y."/>
            <person name="Cho E.-S."/>
            <person name="Seo M.-J."/>
        </authorList>
    </citation>
    <scope>NUCLEOTIDE SEQUENCE [LARGE SCALE GENOMIC DNA]</scope>
    <source>
        <strain evidence="3 4">MBLB1776</strain>
    </source>
</reference>
<accession>A0AA96RGH5</accession>
<feature type="domain" description="CBM-cenC" evidence="2">
    <location>
        <begin position="842"/>
        <end position="975"/>
    </location>
</feature>
<name>A0AA96RGH5_9BACL</name>
<dbReference type="SUPFAM" id="SSF49785">
    <property type="entry name" value="Galactose-binding domain-like"/>
    <property type="match status" value="2"/>
</dbReference>
<dbReference type="Pfam" id="PF02018">
    <property type="entry name" value="CBM_4_9"/>
    <property type="match status" value="2"/>
</dbReference>